<dbReference type="AlphaFoldDB" id="A0A2U8DU01"/>
<feature type="transmembrane region" description="Helical" evidence="1">
    <location>
        <begin position="185"/>
        <end position="203"/>
    </location>
</feature>
<organism evidence="3 4">
    <name type="scientific">Clostridium drakei</name>
    <dbReference type="NCBI Taxonomy" id="332101"/>
    <lineage>
        <taxon>Bacteria</taxon>
        <taxon>Bacillati</taxon>
        <taxon>Bacillota</taxon>
        <taxon>Clostridia</taxon>
        <taxon>Eubacteriales</taxon>
        <taxon>Clostridiaceae</taxon>
        <taxon>Clostridium</taxon>
    </lineage>
</organism>
<evidence type="ECO:0000259" key="2">
    <source>
        <dbReference type="Pfam" id="PF01478"/>
    </source>
</evidence>
<reference evidence="4" key="1">
    <citation type="submission" date="2017-04" db="EMBL/GenBank/DDBJ databases">
        <authorList>
            <person name="Song Y."/>
            <person name="Cho B.-K."/>
        </authorList>
    </citation>
    <scope>NUCLEOTIDE SEQUENCE [LARGE SCALE GENOMIC DNA]</scope>
    <source>
        <strain evidence="4">SL1</strain>
    </source>
</reference>
<dbReference type="OrthoDB" id="1910361at2"/>
<evidence type="ECO:0000256" key="1">
    <source>
        <dbReference type="SAM" id="Phobius"/>
    </source>
</evidence>
<name>A0A2U8DU01_9CLOT</name>
<feature type="transmembrane region" description="Helical" evidence="1">
    <location>
        <begin position="109"/>
        <end position="136"/>
    </location>
</feature>
<dbReference type="RefSeq" id="WP_032075846.1">
    <property type="nucleotide sequence ID" value="NZ_CP020953.1"/>
</dbReference>
<evidence type="ECO:0000313" key="3">
    <source>
        <dbReference type="EMBL" id="AWI05951.1"/>
    </source>
</evidence>
<feature type="domain" description="Prepilin type IV endopeptidase peptidase" evidence="2">
    <location>
        <begin position="13"/>
        <end position="122"/>
    </location>
</feature>
<gene>
    <name evidence="3" type="ORF">B9W14_16060</name>
</gene>
<feature type="transmembrane region" description="Helical" evidence="1">
    <location>
        <begin position="326"/>
        <end position="347"/>
    </location>
</feature>
<keyword evidence="1" id="KW-1133">Transmembrane helix</keyword>
<feature type="transmembrane region" description="Helical" evidence="1">
    <location>
        <begin position="35"/>
        <end position="53"/>
    </location>
</feature>
<feature type="transmembrane region" description="Helical" evidence="1">
    <location>
        <begin position="59"/>
        <end position="79"/>
    </location>
</feature>
<dbReference type="Gene3D" id="1.20.120.1220">
    <property type="match status" value="1"/>
</dbReference>
<sequence length="348" mass="40336">MTSNLICKALIFIIIILGINSSYTDIKKGKIYNKHLIMFFIPGVIFQIFYLNSSNFVVVKMYLINLISSIFFSIIMYVFKIWAAGDAKLVMLIISLMPMEMYRSNPKNVFPGFSIIVLIFLCGFSYLILESLFLYIKDRFLNVDRKSVKYIDIEELKKIVLRIAFSWIISINLNCLIVHFFKSFYLYNLGLYMVLNALLILYLTRYVNNKKIFYWITILGTLTYVFSTAYLGTGNIHLNVKLMVFVIILILFRTLCGKYNYKKVSIENLKPGMLLSAGTILNFYNSKIKGLPKNYSESMNSRLTDKEIESIKLWQKSKNGLNEVVIVRKIHFAPFIFLGTVISLIMIG</sequence>
<evidence type="ECO:0000313" key="4">
    <source>
        <dbReference type="Proteomes" id="UP000244910"/>
    </source>
</evidence>
<feature type="transmembrane region" description="Helical" evidence="1">
    <location>
        <begin position="238"/>
        <end position="256"/>
    </location>
</feature>
<protein>
    <recommendedName>
        <fullName evidence="2">Prepilin type IV endopeptidase peptidase domain-containing protein</fullName>
    </recommendedName>
</protein>
<dbReference type="GO" id="GO:0016020">
    <property type="term" value="C:membrane"/>
    <property type="evidence" value="ECO:0007669"/>
    <property type="project" value="InterPro"/>
</dbReference>
<proteinExistence type="predicted"/>
<feature type="transmembrane region" description="Helical" evidence="1">
    <location>
        <begin position="6"/>
        <end position="23"/>
    </location>
</feature>
<dbReference type="EMBL" id="CP020953">
    <property type="protein sequence ID" value="AWI05951.1"/>
    <property type="molecule type" value="Genomic_DNA"/>
</dbReference>
<dbReference type="Proteomes" id="UP000244910">
    <property type="component" value="Chromosome"/>
</dbReference>
<keyword evidence="4" id="KW-1185">Reference proteome</keyword>
<dbReference type="KEGG" id="cdrk:B9W14_16060"/>
<dbReference type="Pfam" id="PF01478">
    <property type="entry name" value="Peptidase_A24"/>
    <property type="match status" value="1"/>
</dbReference>
<dbReference type="InterPro" id="IPR000045">
    <property type="entry name" value="Prepilin_IV_endopep_pep"/>
</dbReference>
<feature type="transmembrane region" description="Helical" evidence="1">
    <location>
        <begin position="212"/>
        <end position="232"/>
    </location>
</feature>
<dbReference type="GO" id="GO:0004190">
    <property type="term" value="F:aspartic-type endopeptidase activity"/>
    <property type="evidence" value="ECO:0007669"/>
    <property type="project" value="InterPro"/>
</dbReference>
<keyword evidence="1" id="KW-0472">Membrane</keyword>
<keyword evidence="1" id="KW-0812">Transmembrane</keyword>
<feature type="transmembrane region" description="Helical" evidence="1">
    <location>
        <begin position="159"/>
        <end position="179"/>
    </location>
</feature>
<accession>A0A2U8DU01</accession>